<organism evidence="2 3">
    <name type="scientific">Dioscorea zingiberensis</name>
    <dbReference type="NCBI Taxonomy" id="325984"/>
    <lineage>
        <taxon>Eukaryota</taxon>
        <taxon>Viridiplantae</taxon>
        <taxon>Streptophyta</taxon>
        <taxon>Embryophyta</taxon>
        <taxon>Tracheophyta</taxon>
        <taxon>Spermatophyta</taxon>
        <taxon>Magnoliopsida</taxon>
        <taxon>Liliopsida</taxon>
        <taxon>Dioscoreales</taxon>
        <taxon>Dioscoreaceae</taxon>
        <taxon>Dioscorea</taxon>
    </lineage>
</organism>
<dbReference type="Proteomes" id="UP001085076">
    <property type="component" value="Miscellaneous, Linkage group lg02"/>
</dbReference>
<dbReference type="AlphaFoldDB" id="A0A9D5D179"/>
<accession>A0A9D5D179</accession>
<keyword evidence="3" id="KW-1185">Reference proteome</keyword>
<evidence type="ECO:0000256" key="1">
    <source>
        <dbReference type="SAM" id="MobiDB-lite"/>
    </source>
</evidence>
<feature type="region of interest" description="Disordered" evidence="1">
    <location>
        <begin position="46"/>
        <end position="74"/>
    </location>
</feature>
<name>A0A9D5D179_9LILI</name>
<reference evidence="2" key="2">
    <citation type="journal article" date="2022" name="Hortic Res">
        <title>The genome of Dioscorea zingiberensis sheds light on the biosynthesis, origin and evolution of the medicinally important diosgenin saponins.</title>
        <authorList>
            <person name="Li Y."/>
            <person name="Tan C."/>
            <person name="Li Z."/>
            <person name="Guo J."/>
            <person name="Li S."/>
            <person name="Chen X."/>
            <person name="Wang C."/>
            <person name="Dai X."/>
            <person name="Yang H."/>
            <person name="Song W."/>
            <person name="Hou L."/>
            <person name="Xu J."/>
            <person name="Tong Z."/>
            <person name="Xu A."/>
            <person name="Yuan X."/>
            <person name="Wang W."/>
            <person name="Yang Q."/>
            <person name="Chen L."/>
            <person name="Sun Z."/>
            <person name="Wang K."/>
            <person name="Pan B."/>
            <person name="Chen J."/>
            <person name="Bao Y."/>
            <person name="Liu F."/>
            <person name="Qi X."/>
            <person name="Gang D.R."/>
            <person name="Wen J."/>
            <person name="Li J."/>
        </authorList>
    </citation>
    <scope>NUCLEOTIDE SEQUENCE</scope>
    <source>
        <strain evidence="2">Dzin_1.0</strain>
    </source>
</reference>
<evidence type="ECO:0000313" key="3">
    <source>
        <dbReference type="Proteomes" id="UP001085076"/>
    </source>
</evidence>
<proteinExistence type="predicted"/>
<comment type="caution">
    <text evidence="2">The sequence shown here is derived from an EMBL/GenBank/DDBJ whole genome shotgun (WGS) entry which is preliminary data.</text>
</comment>
<dbReference type="EMBL" id="JAGGNH010000002">
    <property type="protein sequence ID" value="KAJ0983555.1"/>
    <property type="molecule type" value="Genomic_DNA"/>
</dbReference>
<reference evidence="2" key="1">
    <citation type="submission" date="2021-03" db="EMBL/GenBank/DDBJ databases">
        <authorList>
            <person name="Li Z."/>
            <person name="Yang C."/>
        </authorList>
    </citation>
    <scope>NUCLEOTIDE SEQUENCE</scope>
    <source>
        <strain evidence="2">Dzin_1.0</strain>
        <tissue evidence="2">Leaf</tissue>
    </source>
</reference>
<gene>
    <name evidence="2" type="ORF">J5N97_011810</name>
</gene>
<evidence type="ECO:0000313" key="2">
    <source>
        <dbReference type="EMBL" id="KAJ0983555.1"/>
    </source>
</evidence>
<sequence>MNTCWEIQPCGCHSRAPRRYRGARSSIRCSFAGSAIVSGARSATLADRLGSLPPPQPPSTRCTPSQRRARERGGKRIRGLKDLGSEEIEIRLRLRSDGGCSEGESLNWTDYLSFEFTQDPQVEVKQLDEDEFYVKVLCEQKL</sequence>
<protein>
    <submittedName>
        <fullName evidence="2">Uncharacterized protein</fullName>
    </submittedName>
</protein>